<feature type="compositionally biased region" description="Basic and acidic residues" evidence="1">
    <location>
        <begin position="52"/>
        <end position="61"/>
    </location>
</feature>
<dbReference type="Gramene" id="PRQ55345">
    <property type="protein sequence ID" value="PRQ55345"/>
    <property type="gene ID" value="RchiOBHm_Chr1g0323561"/>
</dbReference>
<keyword evidence="3" id="KW-1185">Reference proteome</keyword>
<dbReference type="AlphaFoldDB" id="A0A2P6S9K4"/>
<evidence type="ECO:0000313" key="2">
    <source>
        <dbReference type="EMBL" id="PRQ55345.1"/>
    </source>
</evidence>
<feature type="region of interest" description="Disordered" evidence="1">
    <location>
        <begin position="26"/>
        <end position="61"/>
    </location>
</feature>
<evidence type="ECO:0000256" key="1">
    <source>
        <dbReference type="SAM" id="MobiDB-lite"/>
    </source>
</evidence>
<reference evidence="2 3" key="1">
    <citation type="journal article" date="2018" name="Nat. Genet.">
        <title>The Rosa genome provides new insights in the design of modern roses.</title>
        <authorList>
            <person name="Bendahmane M."/>
        </authorList>
    </citation>
    <scope>NUCLEOTIDE SEQUENCE [LARGE SCALE GENOMIC DNA]</scope>
    <source>
        <strain evidence="3">cv. Old Blush</strain>
    </source>
</reference>
<dbReference type="Proteomes" id="UP000238479">
    <property type="component" value="Chromosome 1"/>
</dbReference>
<dbReference type="EMBL" id="PDCK01000039">
    <property type="protein sequence ID" value="PRQ55345.1"/>
    <property type="molecule type" value="Genomic_DNA"/>
</dbReference>
<organism evidence="2 3">
    <name type="scientific">Rosa chinensis</name>
    <name type="common">China rose</name>
    <dbReference type="NCBI Taxonomy" id="74649"/>
    <lineage>
        <taxon>Eukaryota</taxon>
        <taxon>Viridiplantae</taxon>
        <taxon>Streptophyta</taxon>
        <taxon>Embryophyta</taxon>
        <taxon>Tracheophyta</taxon>
        <taxon>Spermatophyta</taxon>
        <taxon>Magnoliopsida</taxon>
        <taxon>eudicotyledons</taxon>
        <taxon>Gunneridae</taxon>
        <taxon>Pentapetalae</taxon>
        <taxon>rosids</taxon>
        <taxon>fabids</taxon>
        <taxon>Rosales</taxon>
        <taxon>Rosaceae</taxon>
        <taxon>Rosoideae</taxon>
        <taxon>Rosoideae incertae sedis</taxon>
        <taxon>Rosa</taxon>
    </lineage>
</organism>
<protein>
    <submittedName>
        <fullName evidence="2">Uncharacterized protein</fullName>
    </submittedName>
</protein>
<proteinExistence type="predicted"/>
<name>A0A2P6S9K4_ROSCH</name>
<gene>
    <name evidence="2" type="ORF">RchiOBHm_Chr1g0323561</name>
</gene>
<accession>A0A2P6S9K4</accession>
<comment type="caution">
    <text evidence="2">The sequence shown here is derived from an EMBL/GenBank/DDBJ whole genome shotgun (WGS) entry which is preliminary data.</text>
</comment>
<sequence length="61" mass="7009">MEFDYLITKKKLEEGKDFRWEEHYGGHGRREVESGGELGGDEREVVMGGYDEDARGRGKSE</sequence>
<evidence type="ECO:0000313" key="3">
    <source>
        <dbReference type="Proteomes" id="UP000238479"/>
    </source>
</evidence>